<dbReference type="AlphaFoldDB" id="A0A7W8E4Y0"/>
<feature type="transmembrane region" description="Helical" evidence="1">
    <location>
        <begin position="88"/>
        <end position="107"/>
    </location>
</feature>
<accession>A0A7W8E4Y0</accession>
<keyword evidence="1" id="KW-0812">Transmembrane</keyword>
<dbReference type="EMBL" id="JACHIP010000006">
    <property type="protein sequence ID" value="MBB5059523.1"/>
    <property type="molecule type" value="Genomic_DNA"/>
</dbReference>
<gene>
    <name evidence="2" type="ORF">HDF16_004249</name>
</gene>
<feature type="transmembrane region" description="Helical" evidence="1">
    <location>
        <begin position="151"/>
        <end position="171"/>
    </location>
</feature>
<proteinExistence type="predicted"/>
<evidence type="ECO:0000313" key="3">
    <source>
        <dbReference type="Proteomes" id="UP000540989"/>
    </source>
</evidence>
<feature type="transmembrane region" description="Helical" evidence="1">
    <location>
        <begin position="24"/>
        <end position="46"/>
    </location>
</feature>
<protein>
    <submittedName>
        <fullName evidence="2">Uncharacterized protein</fullName>
    </submittedName>
</protein>
<dbReference type="Proteomes" id="UP000540989">
    <property type="component" value="Unassembled WGS sequence"/>
</dbReference>
<feature type="transmembrane region" description="Helical" evidence="1">
    <location>
        <begin position="58"/>
        <end position="76"/>
    </location>
</feature>
<feature type="transmembrane region" description="Helical" evidence="1">
    <location>
        <begin position="183"/>
        <end position="201"/>
    </location>
</feature>
<evidence type="ECO:0000313" key="2">
    <source>
        <dbReference type="EMBL" id="MBB5059523.1"/>
    </source>
</evidence>
<keyword evidence="3" id="KW-1185">Reference proteome</keyword>
<dbReference type="RefSeq" id="WP_184221118.1">
    <property type="nucleotide sequence ID" value="NZ_JACHIP010000006.1"/>
</dbReference>
<keyword evidence="1" id="KW-0472">Membrane</keyword>
<keyword evidence="1" id="KW-1133">Transmembrane helix</keyword>
<reference evidence="2 3" key="1">
    <citation type="submission" date="2020-08" db="EMBL/GenBank/DDBJ databases">
        <title>Genomic Encyclopedia of Type Strains, Phase IV (KMG-V): Genome sequencing to study the core and pangenomes of soil and plant-associated prokaryotes.</title>
        <authorList>
            <person name="Whitman W."/>
        </authorList>
    </citation>
    <scope>NUCLEOTIDE SEQUENCE [LARGE SCALE GENOMIC DNA]</scope>
    <source>
        <strain evidence="2 3">M8UP14</strain>
    </source>
</reference>
<evidence type="ECO:0000256" key="1">
    <source>
        <dbReference type="SAM" id="Phobius"/>
    </source>
</evidence>
<feature type="transmembrane region" description="Helical" evidence="1">
    <location>
        <begin position="221"/>
        <end position="242"/>
    </location>
</feature>
<name>A0A7W8E4Y0_9BACT</name>
<organism evidence="2 3">
    <name type="scientific">Granulicella aggregans</name>
    <dbReference type="NCBI Taxonomy" id="474949"/>
    <lineage>
        <taxon>Bacteria</taxon>
        <taxon>Pseudomonadati</taxon>
        <taxon>Acidobacteriota</taxon>
        <taxon>Terriglobia</taxon>
        <taxon>Terriglobales</taxon>
        <taxon>Acidobacteriaceae</taxon>
        <taxon>Granulicella</taxon>
    </lineage>
</organism>
<comment type="caution">
    <text evidence="2">The sequence shown here is derived from an EMBL/GenBank/DDBJ whole genome shotgun (WGS) entry which is preliminary data.</text>
</comment>
<feature type="transmembrane region" description="Helical" evidence="1">
    <location>
        <begin position="113"/>
        <end position="130"/>
    </location>
</feature>
<sequence length="458" mass="49625">MESILYSQASIEERRPGKVSVRGWLAMATGLNLAFVVCMLICKPPWPHALAWSERFQTAAIYIVLACLAGAFGHWVAMPRRASGELGVLLRGALRGWVFLPAIALLIHRQSLLAQAIASVAAVLMAAYMFPFTKEGATAIDVEGYLGSEIFATEVQIGASSWVPFGIAVLWGATVAMAAADRMMVATLCLATAVYLLALQVASALKRVQPSANTRGREDRIYILITAAFLCVLFGLSNPAVLQSSLFTGQWGLTARKMPTIKAKGDASSGFHTIVLWPLEKEKKTVLRLPVKSDVPAPGAAEPLVIPFYGPYWYFKFEGETPGKDSQATKGDPLKVNVHSTDRLPLLMEAHQRLAGPIEMASCGEMQVVITNDVAQGALGVGLTLTDSSSKKKVGLNLGIKRAQNHETGRTEETITFLIPKRSALQRFDEITVTFVPDPRYATSGRKVAVEKFVVVPR</sequence>